<dbReference type="InterPro" id="IPR011622">
    <property type="entry name" value="7TMR_DISM_rcpt_extracell_dom2"/>
</dbReference>
<proteinExistence type="predicted"/>
<dbReference type="Pfam" id="PF12760">
    <property type="entry name" value="Zn_ribbon_IS1595"/>
    <property type="match status" value="1"/>
</dbReference>
<dbReference type="Pfam" id="PF07696">
    <property type="entry name" value="7TMR-DISMED2"/>
    <property type="match status" value="1"/>
</dbReference>
<gene>
    <name evidence="5" type="ORF">DDR33_18660</name>
</gene>
<dbReference type="EMBL" id="QEAS01000017">
    <property type="protein sequence ID" value="PWG79078.1"/>
    <property type="molecule type" value="Genomic_DNA"/>
</dbReference>
<keyword evidence="1" id="KW-0472">Membrane</keyword>
<dbReference type="Pfam" id="PF07695">
    <property type="entry name" value="7TMR-DISM_7TM"/>
    <property type="match status" value="1"/>
</dbReference>
<keyword evidence="1" id="KW-0812">Transmembrane</keyword>
<sequence length="627" mass="73587">MINRLIYFFSIVILSVATPRALYAQKPVILNDKLDQHIFQFNEIEIFEDPSETLTLAQVKERHFTPSTTSTPQTTNLRSAYWFKIKIDGNSMKGNRHFLLEFFDQTIDEITVFIPDRSGRYTSKVLGDNYRFQQREIIHKNFEIPIENLEGEQTYYFKIKSWQRADIIIVLRSVNWFIHYALDEYFSFGIFYGMILVFSFYNLLMFFAIRQKQYLYYVLYILSIGLYEMSTDGIAYQYLWPAFPEWNQYAFGVALFLVSTFSLLFTKELLFVKAKAPSLNKLLNVLIILGAIYFTAGMVIYRPLFNYKFFEFIPLSAAFYTGIHIWRNGYRPARFFVLGYGFLFLGFSLKLLILLSDGSLNIGVLSYYSLSLCFIIEMILLSFAIGDKVRILKHKKDKAQRRIILQMKETEKLKDRVNKELETQVQHRTREVVEKSAIIESQNEDLKAMNLMLKEQAEEISRMNVLLEQDNIELQTNIEKVSRARVMSAEVDFTEFSRIYPDNESCYKFLSELKWEKGYTCSKCGSANYFNGHTPYSRRCSKCSYEESVTTNTILHNTRIPVNKAFYMIFLLYSTKGKISSHKLSEILGIRQSTCWAYSSRIKKIMDERKKEIKNAGEKGWSKLVLE</sequence>
<organism evidence="5 6">
    <name type="scientific">Pararcticibacter amylolyticus</name>
    <dbReference type="NCBI Taxonomy" id="2173175"/>
    <lineage>
        <taxon>Bacteria</taxon>
        <taxon>Pseudomonadati</taxon>
        <taxon>Bacteroidota</taxon>
        <taxon>Sphingobacteriia</taxon>
        <taxon>Sphingobacteriales</taxon>
        <taxon>Sphingobacteriaceae</taxon>
        <taxon>Pararcticibacter</taxon>
    </lineage>
</organism>
<feature type="transmembrane region" description="Helical" evidence="1">
    <location>
        <begin position="282"/>
        <end position="301"/>
    </location>
</feature>
<evidence type="ECO:0000313" key="6">
    <source>
        <dbReference type="Proteomes" id="UP000245647"/>
    </source>
</evidence>
<feature type="transmembrane region" description="Helical" evidence="1">
    <location>
        <begin position="367"/>
        <end position="386"/>
    </location>
</feature>
<feature type="domain" description="7TM-DISM receptor extracellular" evidence="2">
    <location>
        <begin position="184"/>
        <end position="388"/>
    </location>
</feature>
<dbReference type="InterPro" id="IPR011623">
    <property type="entry name" value="7TMR_DISM_rcpt_extracell_dom1"/>
</dbReference>
<protein>
    <submittedName>
        <fullName evidence="5">Chromosome partitioning protein ParA</fullName>
    </submittedName>
</protein>
<evidence type="ECO:0000313" key="5">
    <source>
        <dbReference type="EMBL" id="PWG79078.1"/>
    </source>
</evidence>
<dbReference type="Proteomes" id="UP000245647">
    <property type="component" value="Unassembled WGS sequence"/>
</dbReference>
<evidence type="ECO:0000259" key="4">
    <source>
        <dbReference type="Pfam" id="PF12760"/>
    </source>
</evidence>
<feature type="domain" description="7TM-DISM receptor extracellular" evidence="3">
    <location>
        <begin position="43"/>
        <end position="171"/>
    </location>
</feature>
<evidence type="ECO:0000256" key="1">
    <source>
        <dbReference type="SAM" id="Phobius"/>
    </source>
</evidence>
<dbReference type="OrthoDB" id="9783459at2"/>
<feature type="domain" description="Transposase zinc-ribbon" evidence="4">
    <location>
        <begin position="501"/>
        <end position="545"/>
    </location>
</feature>
<dbReference type="RefSeq" id="WP_109417323.1">
    <property type="nucleotide sequence ID" value="NZ_QEAS01000017.1"/>
</dbReference>
<feature type="transmembrane region" description="Helical" evidence="1">
    <location>
        <begin position="307"/>
        <end position="323"/>
    </location>
</feature>
<keyword evidence="1" id="KW-1133">Transmembrane helix</keyword>
<dbReference type="AlphaFoldDB" id="A0A2U2PCE6"/>
<feature type="transmembrane region" description="Helical" evidence="1">
    <location>
        <begin position="214"/>
        <end position="230"/>
    </location>
</feature>
<keyword evidence="6" id="KW-1185">Reference proteome</keyword>
<accession>A0A2U2PCE6</accession>
<dbReference type="InterPro" id="IPR024442">
    <property type="entry name" value="Transposase_Zn_ribbon"/>
</dbReference>
<evidence type="ECO:0000259" key="2">
    <source>
        <dbReference type="Pfam" id="PF07695"/>
    </source>
</evidence>
<feature type="transmembrane region" description="Helical" evidence="1">
    <location>
        <begin position="185"/>
        <end position="207"/>
    </location>
</feature>
<reference evidence="5 6" key="1">
    <citation type="submission" date="2018-04" db="EMBL/GenBank/DDBJ databases">
        <title>Pedobacter chongqingensis sp. nov., isolated from a rottenly hemp rope.</title>
        <authorList>
            <person name="Cai Y."/>
        </authorList>
    </citation>
    <scope>NUCLEOTIDE SEQUENCE [LARGE SCALE GENOMIC DNA]</scope>
    <source>
        <strain evidence="5 6">FJ4-8</strain>
    </source>
</reference>
<feature type="transmembrane region" description="Helical" evidence="1">
    <location>
        <begin position="250"/>
        <end position="270"/>
    </location>
</feature>
<name>A0A2U2PCE6_9SPHI</name>
<feature type="transmembrane region" description="Helical" evidence="1">
    <location>
        <begin position="335"/>
        <end position="355"/>
    </location>
</feature>
<evidence type="ECO:0000259" key="3">
    <source>
        <dbReference type="Pfam" id="PF07696"/>
    </source>
</evidence>
<comment type="caution">
    <text evidence="5">The sequence shown here is derived from an EMBL/GenBank/DDBJ whole genome shotgun (WGS) entry which is preliminary data.</text>
</comment>
<dbReference type="Gene3D" id="2.60.40.2380">
    <property type="match status" value="1"/>
</dbReference>